<sequence>MKNLISLPKKLTDMPKKATVIISFYNNLKALKLILSALNQQTIADFEVIIADDGSRTEVVEELSSLLKKYNYPIKHEWHTDKGFRKNRILNKAILAAESEYLIFIDGDCIPHPSFVEDHLFFSQPNRIVAGRRVLMSERMSNKVNETFIEHRKLSSFKFYWGLIIDSLIKKSRHVESAIYIPITAINKRFGNYKRGVKGCNFSVHKHGLLNINGFDMRYELPCVGEDTDIEYRLKLLGYEVFLPKFRLVQYHLFHKPLSRIRLKENNNIFSETIKNRTIKAPLGIGQIPKKDFPSHDETKNKSNF</sequence>
<dbReference type="OrthoDB" id="9815923at2"/>
<evidence type="ECO:0000313" key="4">
    <source>
        <dbReference type="Proteomes" id="UP000032900"/>
    </source>
</evidence>
<dbReference type="Gene3D" id="3.90.550.10">
    <property type="entry name" value="Spore Coat Polysaccharide Biosynthesis Protein SpsA, Chain A"/>
    <property type="match status" value="1"/>
</dbReference>
<dbReference type="GO" id="GO:0016740">
    <property type="term" value="F:transferase activity"/>
    <property type="evidence" value="ECO:0007669"/>
    <property type="project" value="UniProtKB-KW"/>
</dbReference>
<dbReference type="PANTHER" id="PTHR43685:SF3">
    <property type="entry name" value="SLR2126 PROTEIN"/>
    <property type="match status" value="1"/>
</dbReference>
<dbReference type="InterPro" id="IPR001173">
    <property type="entry name" value="Glyco_trans_2-like"/>
</dbReference>
<comment type="caution">
    <text evidence="3">The sequence shown here is derived from an EMBL/GenBank/DDBJ whole genome shotgun (WGS) entry which is preliminary data.</text>
</comment>
<evidence type="ECO:0000313" key="3">
    <source>
        <dbReference type="EMBL" id="GAO28271.1"/>
    </source>
</evidence>
<evidence type="ECO:0000256" key="1">
    <source>
        <dbReference type="SAM" id="MobiDB-lite"/>
    </source>
</evidence>
<feature type="domain" description="Glycosyltransferase 2-like" evidence="2">
    <location>
        <begin position="19"/>
        <end position="185"/>
    </location>
</feature>
<dbReference type="SUPFAM" id="SSF53448">
    <property type="entry name" value="Nucleotide-diphospho-sugar transferases"/>
    <property type="match status" value="1"/>
</dbReference>
<dbReference type="STRING" id="1236989.JCM15548_1345"/>
<name>A0A0E9LSY7_9BACT</name>
<feature type="compositionally biased region" description="Basic and acidic residues" evidence="1">
    <location>
        <begin position="289"/>
        <end position="305"/>
    </location>
</feature>
<dbReference type="Proteomes" id="UP000032900">
    <property type="component" value="Unassembled WGS sequence"/>
</dbReference>
<evidence type="ECO:0000259" key="2">
    <source>
        <dbReference type="Pfam" id="PF00535"/>
    </source>
</evidence>
<accession>A0A0E9LSY7</accession>
<feature type="region of interest" description="Disordered" evidence="1">
    <location>
        <begin position="285"/>
        <end position="305"/>
    </location>
</feature>
<keyword evidence="4" id="KW-1185">Reference proteome</keyword>
<organism evidence="3 4">
    <name type="scientific">Geofilum rubicundum JCM 15548</name>
    <dbReference type="NCBI Taxonomy" id="1236989"/>
    <lineage>
        <taxon>Bacteria</taxon>
        <taxon>Pseudomonadati</taxon>
        <taxon>Bacteroidota</taxon>
        <taxon>Bacteroidia</taxon>
        <taxon>Marinilabiliales</taxon>
        <taxon>Marinilabiliaceae</taxon>
        <taxon>Geofilum</taxon>
    </lineage>
</organism>
<proteinExistence type="predicted"/>
<dbReference type="Pfam" id="PF00535">
    <property type="entry name" value="Glycos_transf_2"/>
    <property type="match status" value="1"/>
</dbReference>
<dbReference type="AlphaFoldDB" id="A0A0E9LSY7"/>
<keyword evidence="3" id="KW-0808">Transferase</keyword>
<protein>
    <submittedName>
        <fullName evidence="3">Putative two-domain glycosyltransferase</fullName>
    </submittedName>
</protein>
<dbReference type="InterPro" id="IPR050834">
    <property type="entry name" value="Glycosyltransf_2"/>
</dbReference>
<gene>
    <name evidence="3" type="ORF">JCM15548_1345</name>
</gene>
<dbReference type="EMBL" id="BAZW01000002">
    <property type="protein sequence ID" value="GAO28271.1"/>
    <property type="molecule type" value="Genomic_DNA"/>
</dbReference>
<reference evidence="3 4" key="1">
    <citation type="journal article" date="2015" name="Microbes Environ.">
        <title>Distribution and evolution of nitrogen fixation genes in the phylum bacteroidetes.</title>
        <authorList>
            <person name="Inoue J."/>
            <person name="Oshima K."/>
            <person name="Suda W."/>
            <person name="Sakamoto M."/>
            <person name="Iino T."/>
            <person name="Noda S."/>
            <person name="Hongoh Y."/>
            <person name="Hattori M."/>
            <person name="Ohkuma M."/>
        </authorList>
    </citation>
    <scope>NUCLEOTIDE SEQUENCE [LARGE SCALE GENOMIC DNA]</scope>
    <source>
        <strain evidence="3">JCM 15548</strain>
    </source>
</reference>
<dbReference type="InterPro" id="IPR029044">
    <property type="entry name" value="Nucleotide-diphossugar_trans"/>
</dbReference>
<dbReference type="PANTHER" id="PTHR43685">
    <property type="entry name" value="GLYCOSYLTRANSFERASE"/>
    <property type="match status" value="1"/>
</dbReference>